<name>A0A843X3V2_COLES</name>
<dbReference type="AlphaFoldDB" id="A0A843X3V2"/>
<proteinExistence type="predicted"/>
<dbReference type="EMBL" id="NMUH01005644">
    <property type="protein sequence ID" value="MQM13301.1"/>
    <property type="molecule type" value="Genomic_DNA"/>
</dbReference>
<organism evidence="1 2">
    <name type="scientific">Colocasia esculenta</name>
    <name type="common">Wild taro</name>
    <name type="synonym">Arum esculentum</name>
    <dbReference type="NCBI Taxonomy" id="4460"/>
    <lineage>
        <taxon>Eukaryota</taxon>
        <taxon>Viridiplantae</taxon>
        <taxon>Streptophyta</taxon>
        <taxon>Embryophyta</taxon>
        <taxon>Tracheophyta</taxon>
        <taxon>Spermatophyta</taxon>
        <taxon>Magnoliopsida</taxon>
        <taxon>Liliopsida</taxon>
        <taxon>Araceae</taxon>
        <taxon>Aroideae</taxon>
        <taxon>Colocasieae</taxon>
        <taxon>Colocasia</taxon>
    </lineage>
</organism>
<gene>
    <name evidence="1" type="ORF">Taro_046226</name>
</gene>
<comment type="caution">
    <text evidence="1">The sequence shown here is derived from an EMBL/GenBank/DDBJ whole genome shotgun (WGS) entry which is preliminary data.</text>
</comment>
<dbReference type="Pfam" id="PF08284">
    <property type="entry name" value="RVP_2"/>
    <property type="match status" value="1"/>
</dbReference>
<sequence length="117" mass="12901">MGVHARVLFDMGATHSFISERFAKQLAAESGVEAKEVYLIFLCSARNPWLTSTSPEVNSRLTATFVLLTAWPEDINVQIDGRLLPINGSKVVVYFSGETSVPVLEQGIVRSDSEQEE</sequence>
<protein>
    <submittedName>
        <fullName evidence="1">Uncharacterized protein</fullName>
    </submittedName>
</protein>
<evidence type="ECO:0000313" key="2">
    <source>
        <dbReference type="Proteomes" id="UP000652761"/>
    </source>
</evidence>
<accession>A0A843X3V2</accession>
<reference evidence="1" key="1">
    <citation type="submission" date="2017-07" db="EMBL/GenBank/DDBJ databases">
        <title>Taro Niue Genome Assembly and Annotation.</title>
        <authorList>
            <person name="Atibalentja N."/>
            <person name="Keating K."/>
            <person name="Fields C.J."/>
        </authorList>
    </citation>
    <scope>NUCLEOTIDE SEQUENCE</scope>
    <source>
        <strain evidence="1">Niue_2</strain>
        <tissue evidence="1">Leaf</tissue>
    </source>
</reference>
<keyword evidence="2" id="KW-1185">Reference proteome</keyword>
<dbReference type="Proteomes" id="UP000652761">
    <property type="component" value="Unassembled WGS sequence"/>
</dbReference>
<evidence type="ECO:0000313" key="1">
    <source>
        <dbReference type="EMBL" id="MQM13301.1"/>
    </source>
</evidence>